<dbReference type="InterPro" id="IPR008964">
    <property type="entry name" value="Invasin/intimin_cell_adhesion"/>
</dbReference>
<dbReference type="Pfam" id="PF02368">
    <property type="entry name" value="Big_2"/>
    <property type="match status" value="1"/>
</dbReference>
<dbReference type="RefSeq" id="WP_215625482.1">
    <property type="nucleotide sequence ID" value="NZ_CP067089.2"/>
</dbReference>
<dbReference type="KEGG" id="bhc:JFL75_14710"/>
<dbReference type="InterPro" id="IPR032675">
    <property type="entry name" value="LRR_dom_sf"/>
</dbReference>
<dbReference type="InterPro" id="IPR053139">
    <property type="entry name" value="Surface_bspA-like"/>
</dbReference>
<dbReference type="SUPFAM" id="SSF52058">
    <property type="entry name" value="L domain-like"/>
    <property type="match status" value="1"/>
</dbReference>
<dbReference type="PROSITE" id="PS51257">
    <property type="entry name" value="PROKAR_LIPOPROTEIN"/>
    <property type="match status" value="1"/>
</dbReference>
<dbReference type="PANTHER" id="PTHR45661:SF3">
    <property type="entry name" value="IG-LIKE DOMAIN-CONTAINING PROTEIN"/>
    <property type="match status" value="1"/>
</dbReference>
<dbReference type="PANTHER" id="PTHR45661">
    <property type="entry name" value="SURFACE ANTIGEN"/>
    <property type="match status" value="1"/>
</dbReference>
<protein>
    <submittedName>
        <fullName evidence="3">Leucine-rich repeat protein</fullName>
    </submittedName>
</protein>
<proteinExistence type="predicted"/>
<dbReference type="SUPFAM" id="SSF49373">
    <property type="entry name" value="Invasin/intimin cell-adhesion fragments"/>
    <property type="match status" value="1"/>
</dbReference>
<name>A0A7T7XKS0_9SPIR</name>
<evidence type="ECO:0000313" key="3">
    <source>
        <dbReference type="EMBL" id="QQO08176.1"/>
    </source>
</evidence>
<evidence type="ECO:0000259" key="2">
    <source>
        <dbReference type="Pfam" id="PF02368"/>
    </source>
</evidence>
<feature type="chain" id="PRO_5030633251" evidence="1">
    <location>
        <begin position="34"/>
        <end position="374"/>
    </location>
</feature>
<dbReference type="Gene3D" id="3.80.10.10">
    <property type="entry name" value="Ribonuclease Inhibitor"/>
    <property type="match status" value="1"/>
</dbReference>
<dbReference type="InterPro" id="IPR026906">
    <property type="entry name" value="LRR_5"/>
</dbReference>
<evidence type="ECO:0000313" key="4">
    <source>
        <dbReference type="Proteomes" id="UP000595917"/>
    </source>
</evidence>
<dbReference type="EMBL" id="CP067089">
    <property type="protein sequence ID" value="QQO08176.1"/>
    <property type="molecule type" value="Genomic_DNA"/>
</dbReference>
<reference evidence="3" key="1">
    <citation type="submission" date="2021-01" db="EMBL/GenBank/DDBJ databases">
        <title>Description of Breznakiella homolactica.</title>
        <authorList>
            <person name="Song Y."/>
            <person name="Brune A."/>
        </authorList>
    </citation>
    <scope>NUCLEOTIDE SEQUENCE</scope>
    <source>
        <strain evidence="3">RmG30</strain>
    </source>
</reference>
<gene>
    <name evidence="3" type="ORF">JFL75_14710</name>
</gene>
<evidence type="ECO:0000256" key="1">
    <source>
        <dbReference type="SAM" id="SignalP"/>
    </source>
</evidence>
<organism evidence="3 4">
    <name type="scientific">Breznakiella homolactica</name>
    <dbReference type="NCBI Taxonomy" id="2798577"/>
    <lineage>
        <taxon>Bacteria</taxon>
        <taxon>Pseudomonadati</taxon>
        <taxon>Spirochaetota</taxon>
        <taxon>Spirochaetia</taxon>
        <taxon>Spirochaetales</taxon>
        <taxon>Breznakiellaceae</taxon>
        <taxon>Breznakiella</taxon>
    </lineage>
</organism>
<keyword evidence="4" id="KW-1185">Reference proteome</keyword>
<feature type="domain" description="BIG2" evidence="2">
    <location>
        <begin position="53"/>
        <end position="123"/>
    </location>
</feature>
<feature type="signal peptide" evidence="1">
    <location>
        <begin position="1"/>
        <end position="33"/>
    </location>
</feature>
<dbReference type="Gene3D" id="2.60.40.1080">
    <property type="match status" value="1"/>
</dbReference>
<dbReference type="Pfam" id="PF13306">
    <property type="entry name" value="LRR_5"/>
    <property type="match status" value="1"/>
</dbReference>
<accession>A0A7T7XKS0</accession>
<dbReference type="Proteomes" id="UP000595917">
    <property type="component" value="Chromosome"/>
</dbReference>
<sequence length="374" mass="39237">MERHNRPKIIPAFFTAVLFGVILAFLGSCSSPAGSDTNPPTDQNPGGNGPSFAVTSIKLTPLAILDVGSSRTLVPVLETTGNGTAALIWSSSDTSVVTVTQGGIITAVGTGGSKADIIVTVSGSSMTARCVAAIVQDKSAFDYQISGDEVTITGYKNNTDPVVVIPEQISGKNVVTIRNSAFNNKSEITNVYLPSTIKEIGYSAFLNCEKLQEINMPAVTVIGDDAFAFCYKLTVVYMPLVETIGEFAFRDCRALIDVDIPAAIEIKRVAFVNCGSVLNIYAPAAVTVGAEAFSNCLRLAEINLSKAATIGPNAFSFSPALASITVGALRDFDSSLGDDSAAWVSFYTYYKSLAANKAAGTYKLVSGSWTGPVL</sequence>
<keyword evidence="1" id="KW-0732">Signal</keyword>
<dbReference type="AlphaFoldDB" id="A0A7T7XKS0"/>
<dbReference type="InterPro" id="IPR003343">
    <property type="entry name" value="Big_2"/>
</dbReference>